<dbReference type="eggNOG" id="ENOG5033HP9">
    <property type="taxonomic scope" value="Bacteria"/>
</dbReference>
<accession>B6ISA8</accession>
<dbReference type="HOGENOM" id="CLU_1700637_0_0_5"/>
<organism evidence="1 2">
    <name type="scientific">Rhodospirillum centenum (strain ATCC 51521 / SW)</name>
    <dbReference type="NCBI Taxonomy" id="414684"/>
    <lineage>
        <taxon>Bacteria</taxon>
        <taxon>Pseudomonadati</taxon>
        <taxon>Pseudomonadota</taxon>
        <taxon>Alphaproteobacteria</taxon>
        <taxon>Rhodospirillales</taxon>
        <taxon>Rhodospirillaceae</taxon>
        <taxon>Rhodospirillum</taxon>
    </lineage>
</organism>
<evidence type="ECO:0000313" key="1">
    <source>
        <dbReference type="EMBL" id="ACI98344.1"/>
    </source>
</evidence>
<proteinExistence type="predicted"/>
<sequence length="158" mass="17704">MGVAMGVTQSLESVAKLALEVTRGGLPLGPGALSVNADGIVEIRRPPPASRHHFHLDGLLFHVSVTPDADRTLFQIWAEIGYLPYSIEAPEKRQTLFTLLRATSHLRKARFVVDEKQKILVLGQRELPGHMTLTDLMYEAVQFLQEARPYLRVFGQYL</sequence>
<evidence type="ECO:0000313" key="2">
    <source>
        <dbReference type="Proteomes" id="UP000001591"/>
    </source>
</evidence>
<dbReference type="Proteomes" id="UP000001591">
    <property type="component" value="Chromosome"/>
</dbReference>
<dbReference type="AlphaFoldDB" id="B6ISA8"/>
<name>B6ISA8_RHOCS</name>
<gene>
    <name evidence="1" type="ordered locus">RC1_0916</name>
</gene>
<dbReference type="RefSeq" id="WP_012566134.1">
    <property type="nucleotide sequence ID" value="NC_011420.2"/>
</dbReference>
<reference evidence="1 2" key="1">
    <citation type="journal article" date="2010" name="BMC Genomics">
        <title>Metabolic flexibility revealed in the genome of the cyst-forming alpha-1 proteobacterium Rhodospirillum centenum.</title>
        <authorList>
            <person name="Lu Y.K."/>
            <person name="Marden J."/>
            <person name="Han M."/>
            <person name="Swingley W.D."/>
            <person name="Mastrian S.D."/>
            <person name="Chowdhury S.R."/>
            <person name="Hao J."/>
            <person name="Helmy T."/>
            <person name="Kim S."/>
            <person name="Kurdoglu A.A."/>
            <person name="Matthies H.J."/>
            <person name="Rollo D."/>
            <person name="Stothard P."/>
            <person name="Blankenship R.E."/>
            <person name="Bauer C.E."/>
            <person name="Touchman J.W."/>
        </authorList>
    </citation>
    <scope>NUCLEOTIDE SEQUENCE [LARGE SCALE GENOMIC DNA]</scope>
    <source>
        <strain evidence="2">ATCC 51521 / SW</strain>
    </source>
</reference>
<dbReference type="EMBL" id="CP000613">
    <property type="protein sequence ID" value="ACI98344.1"/>
    <property type="molecule type" value="Genomic_DNA"/>
</dbReference>
<keyword evidence="2" id="KW-1185">Reference proteome</keyword>
<dbReference type="KEGG" id="rce:RC1_0916"/>
<dbReference type="OrthoDB" id="7303301at2"/>
<protein>
    <submittedName>
        <fullName evidence="1">Uncharacterized protein</fullName>
    </submittedName>
</protein>